<dbReference type="Proteomes" id="UP001151760">
    <property type="component" value="Unassembled WGS sequence"/>
</dbReference>
<comment type="caution">
    <text evidence="1">The sequence shown here is derived from an EMBL/GenBank/DDBJ whole genome shotgun (WGS) entry which is preliminary data.</text>
</comment>
<proteinExistence type="predicted"/>
<dbReference type="EMBL" id="BQNB010012340">
    <property type="protein sequence ID" value="GJT02315.1"/>
    <property type="molecule type" value="Genomic_DNA"/>
</dbReference>
<protein>
    <submittedName>
        <fullName evidence="1">Uncharacterized protein</fullName>
    </submittedName>
</protein>
<organism evidence="1 2">
    <name type="scientific">Tanacetum coccineum</name>
    <dbReference type="NCBI Taxonomy" id="301880"/>
    <lineage>
        <taxon>Eukaryota</taxon>
        <taxon>Viridiplantae</taxon>
        <taxon>Streptophyta</taxon>
        <taxon>Embryophyta</taxon>
        <taxon>Tracheophyta</taxon>
        <taxon>Spermatophyta</taxon>
        <taxon>Magnoliopsida</taxon>
        <taxon>eudicotyledons</taxon>
        <taxon>Gunneridae</taxon>
        <taxon>Pentapetalae</taxon>
        <taxon>asterids</taxon>
        <taxon>campanulids</taxon>
        <taxon>Asterales</taxon>
        <taxon>Asteraceae</taxon>
        <taxon>Asteroideae</taxon>
        <taxon>Anthemideae</taxon>
        <taxon>Anthemidinae</taxon>
        <taxon>Tanacetum</taxon>
    </lineage>
</organism>
<reference evidence="1" key="1">
    <citation type="journal article" date="2022" name="Int. J. Mol. Sci.">
        <title>Draft Genome of Tanacetum Coccineum: Genomic Comparison of Closely Related Tanacetum-Family Plants.</title>
        <authorList>
            <person name="Yamashiro T."/>
            <person name="Shiraishi A."/>
            <person name="Nakayama K."/>
            <person name="Satake H."/>
        </authorList>
    </citation>
    <scope>NUCLEOTIDE SEQUENCE</scope>
</reference>
<accession>A0ABQ5AI06</accession>
<evidence type="ECO:0000313" key="2">
    <source>
        <dbReference type="Proteomes" id="UP001151760"/>
    </source>
</evidence>
<keyword evidence="2" id="KW-1185">Reference proteome</keyword>
<gene>
    <name evidence="1" type="ORF">Tco_0823484</name>
</gene>
<name>A0ABQ5AI06_9ASTR</name>
<evidence type="ECO:0000313" key="1">
    <source>
        <dbReference type="EMBL" id="GJT02315.1"/>
    </source>
</evidence>
<reference evidence="1" key="2">
    <citation type="submission" date="2022-01" db="EMBL/GenBank/DDBJ databases">
        <authorList>
            <person name="Yamashiro T."/>
            <person name="Shiraishi A."/>
            <person name="Satake H."/>
            <person name="Nakayama K."/>
        </authorList>
    </citation>
    <scope>NUCLEOTIDE SEQUENCE</scope>
</reference>
<sequence length="155" mass="17094">MAAGSRDPSTNACNRHIAQWVINVLTILDTRPNGDCLNGSANSQDRNVYPTVDAFQPAQEKCGKPSKATTSESLNIQEMSDNLFWRVLVTSPLTMEKQLKSLHIESASMMNEISEQFTVSTIASQCSISSTMITFTRMDQDFNNCSNNTSFAEVS</sequence>